<dbReference type="PIRSF" id="PIRSF005965">
    <property type="entry name" value="Chor_mut_AroH"/>
    <property type="match status" value="1"/>
</dbReference>
<name>A0A6J7RXV5_9ZZZZ</name>
<organism evidence="3">
    <name type="scientific">freshwater metagenome</name>
    <dbReference type="NCBI Taxonomy" id="449393"/>
    <lineage>
        <taxon>unclassified sequences</taxon>
        <taxon>metagenomes</taxon>
        <taxon>ecological metagenomes</taxon>
    </lineage>
</organism>
<sequence>MRLRALRGAITCQENTKAEIDGQTQRLVAEIIERNGLVHEDLVSVIFTATDDLTAEFPAAGARAIGLGDVPLICARELAIEHGMKSVIRVLLHCYTDRNPSELHHVYLEGARALRDDLPA</sequence>
<evidence type="ECO:0000313" key="3">
    <source>
        <dbReference type="EMBL" id="CAB5033697.1"/>
    </source>
</evidence>
<dbReference type="InterPro" id="IPR008243">
    <property type="entry name" value="Chorismate_mutase_AroH"/>
</dbReference>
<reference evidence="3" key="1">
    <citation type="submission" date="2020-05" db="EMBL/GenBank/DDBJ databases">
        <authorList>
            <person name="Chiriac C."/>
            <person name="Salcher M."/>
            <person name="Ghai R."/>
            <person name="Kavagutti S V."/>
        </authorList>
    </citation>
    <scope>NUCLEOTIDE SEQUENCE</scope>
</reference>
<evidence type="ECO:0000313" key="1">
    <source>
        <dbReference type="EMBL" id="CAB4915983.1"/>
    </source>
</evidence>
<dbReference type="EMBL" id="CAFBOF010000020">
    <property type="protein sequence ID" value="CAB4978802.1"/>
    <property type="molecule type" value="Genomic_DNA"/>
</dbReference>
<dbReference type="PANTHER" id="PTHR21164:SF0">
    <property type="entry name" value="CHORISMATE MUTASE AROH"/>
    <property type="match status" value="1"/>
</dbReference>
<dbReference type="SUPFAM" id="SSF55298">
    <property type="entry name" value="YjgF-like"/>
    <property type="match status" value="1"/>
</dbReference>
<accession>A0A6J7RXV5</accession>
<dbReference type="PROSITE" id="PS51167">
    <property type="entry name" value="CHORISMATE_MUT_1"/>
    <property type="match status" value="1"/>
</dbReference>
<gene>
    <name evidence="1" type="ORF">UFOPK3605_01414</name>
    <name evidence="2" type="ORF">UFOPK3897_00979</name>
    <name evidence="3" type="ORF">UFOPK4121_01656</name>
</gene>
<dbReference type="AlphaFoldDB" id="A0A6J7RXV5"/>
<dbReference type="EMBL" id="CAFBMM010000097">
    <property type="protein sequence ID" value="CAB4915983.1"/>
    <property type="molecule type" value="Genomic_DNA"/>
</dbReference>
<dbReference type="GO" id="GO:0004106">
    <property type="term" value="F:chorismate mutase activity"/>
    <property type="evidence" value="ECO:0007669"/>
    <property type="project" value="TreeGrafter"/>
</dbReference>
<dbReference type="NCBIfam" id="TIGR01796">
    <property type="entry name" value="CM_mono_aroH"/>
    <property type="match status" value="1"/>
</dbReference>
<dbReference type="GO" id="GO:0046417">
    <property type="term" value="P:chorismate metabolic process"/>
    <property type="evidence" value="ECO:0007669"/>
    <property type="project" value="TreeGrafter"/>
</dbReference>
<dbReference type="PANTHER" id="PTHR21164">
    <property type="entry name" value="CHORISMATE MUTASE"/>
    <property type="match status" value="1"/>
</dbReference>
<dbReference type="Pfam" id="PF07736">
    <property type="entry name" value="CM_1"/>
    <property type="match status" value="1"/>
</dbReference>
<dbReference type="Gene3D" id="3.30.1330.40">
    <property type="entry name" value="RutC-like"/>
    <property type="match status" value="1"/>
</dbReference>
<dbReference type="EMBL" id="CAFBPQ010000095">
    <property type="protein sequence ID" value="CAB5033697.1"/>
    <property type="molecule type" value="Genomic_DNA"/>
</dbReference>
<protein>
    <submittedName>
        <fullName evidence="3">Unannotated protein</fullName>
    </submittedName>
</protein>
<proteinExistence type="predicted"/>
<evidence type="ECO:0000313" key="2">
    <source>
        <dbReference type="EMBL" id="CAB4978802.1"/>
    </source>
</evidence>
<dbReference type="InterPro" id="IPR035959">
    <property type="entry name" value="RutC-like_sf"/>
</dbReference>
<dbReference type="CDD" id="cd02185">
    <property type="entry name" value="AroH"/>
    <property type="match status" value="1"/>
</dbReference>